<dbReference type="PANTHER" id="PTHR48258:SF15">
    <property type="entry name" value="OS02G0543900 PROTEIN"/>
    <property type="match status" value="1"/>
</dbReference>
<comment type="caution">
    <text evidence="2">The sequence shown here is derived from an EMBL/GenBank/DDBJ whole genome shotgun (WGS) entry which is preliminary data.</text>
</comment>
<dbReference type="Proteomes" id="UP001457282">
    <property type="component" value="Unassembled WGS sequence"/>
</dbReference>
<evidence type="ECO:0000313" key="2">
    <source>
        <dbReference type="EMBL" id="KAK9931668.1"/>
    </source>
</evidence>
<gene>
    <name evidence="2" type="ORF">M0R45_018938</name>
</gene>
<accession>A0AAW1X5T3</accession>
<dbReference type="PANTHER" id="PTHR48258">
    <property type="entry name" value="DUF4218 DOMAIN-CONTAINING PROTEIN-RELATED"/>
    <property type="match status" value="1"/>
</dbReference>
<proteinExistence type="predicted"/>
<name>A0AAW1X5T3_RUBAR</name>
<feature type="domain" description="DUF4216" evidence="1">
    <location>
        <begin position="163"/>
        <end position="235"/>
    </location>
</feature>
<dbReference type="EMBL" id="JBEDUW010000004">
    <property type="protein sequence ID" value="KAK9931668.1"/>
    <property type="molecule type" value="Genomic_DNA"/>
</dbReference>
<dbReference type="AlphaFoldDB" id="A0AAW1X5T3"/>
<keyword evidence="3" id="KW-1185">Reference proteome</keyword>
<protein>
    <recommendedName>
        <fullName evidence="1">DUF4216 domain-containing protein</fullName>
    </recommendedName>
</protein>
<reference evidence="2 3" key="1">
    <citation type="journal article" date="2023" name="G3 (Bethesda)">
        <title>A chromosome-length genome assembly and annotation of blackberry (Rubus argutus, cv. 'Hillquist').</title>
        <authorList>
            <person name="Bruna T."/>
            <person name="Aryal R."/>
            <person name="Dudchenko O."/>
            <person name="Sargent D.J."/>
            <person name="Mead D."/>
            <person name="Buti M."/>
            <person name="Cavallini A."/>
            <person name="Hytonen T."/>
            <person name="Andres J."/>
            <person name="Pham M."/>
            <person name="Weisz D."/>
            <person name="Mascagni F."/>
            <person name="Usai G."/>
            <person name="Natali L."/>
            <person name="Bassil N."/>
            <person name="Fernandez G.E."/>
            <person name="Lomsadze A."/>
            <person name="Armour M."/>
            <person name="Olukolu B."/>
            <person name="Poorten T."/>
            <person name="Britton C."/>
            <person name="Davik J."/>
            <person name="Ashrafi H."/>
            <person name="Aiden E.L."/>
            <person name="Borodovsky M."/>
            <person name="Worthington M."/>
        </authorList>
    </citation>
    <scope>NUCLEOTIDE SEQUENCE [LARGE SCALE GENOMIC DNA]</scope>
    <source>
        <strain evidence="2">PI 553951</strain>
    </source>
</reference>
<dbReference type="Pfam" id="PF13952">
    <property type="entry name" value="DUF4216"/>
    <property type="match status" value="1"/>
</dbReference>
<sequence>MPETIRKHMIVYGMDKVCQDGLWREQHGEPLRQHNNPTGFPNVLPVETNVPDCGMLDMINDAFHEEHTSVNSDVEPDHPSEPTPEAANFFNLLKEADMDIYPGCTRMKKLDFLVHAFKIKCLYKVKGLNLDRNNNYTFVCISARDLNPIDGEVDYYSVVTDIIELSYDAGHKVVLFRGDWVDSLVMENGIKTDAYGFTLVNFSRLLQQYDPFILASQEMQVFYIQDLGNIDWHLVVKT</sequence>
<evidence type="ECO:0000313" key="3">
    <source>
        <dbReference type="Proteomes" id="UP001457282"/>
    </source>
</evidence>
<evidence type="ECO:0000259" key="1">
    <source>
        <dbReference type="Pfam" id="PF13952"/>
    </source>
</evidence>
<dbReference type="InterPro" id="IPR025312">
    <property type="entry name" value="DUF4216"/>
</dbReference>
<organism evidence="2 3">
    <name type="scientific">Rubus argutus</name>
    <name type="common">Southern blackberry</name>
    <dbReference type="NCBI Taxonomy" id="59490"/>
    <lineage>
        <taxon>Eukaryota</taxon>
        <taxon>Viridiplantae</taxon>
        <taxon>Streptophyta</taxon>
        <taxon>Embryophyta</taxon>
        <taxon>Tracheophyta</taxon>
        <taxon>Spermatophyta</taxon>
        <taxon>Magnoliopsida</taxon>
        <taxon>eudicotyledons</taxon>
        <taxon>Gunneridae</taxon>
        <taxon>Pentapetalae</taxon>
        <taxon>rosids</taxon>
        <taxon>fabids</taxon>
        <taxon>Rosales</taxon>
        <taxon>Rosaceae</taxon>
        <taxon>Rosoideae</taxon>
        <taxon>Rosoideae incertae sedis</taxon>
        <taxon>Rubus</taxon>
    </lineage>
</organism>